<protein>
    <recommendedName>
        <fullName evidence="3">Endonuclease-reverse transcriptase</fullName>
    </recommendedName>
</protein>
<reference evidence="1 2" key="1">
    <citation type="journal article" date="2024" name="BMC Genomics">
        <title>De novo assembly and annotation of Popillia japonica's genome with initial clues to its potential as an invasive pest.</title>
        <authorList>
            <person name="Cucini C."/>
            <person name="Boschi S."/>
            <person name="Funari R."/>
            <person name="Cardaioli E."/>
            <person name="Iannotti N."/>
            <person name="Marturano G."/>
            <person name="Paoli F."/>
            <person name="Bruttini M."/>
            <person name="Carapelli A."/>
            <person name="Frati F."/>
            <person name="Nardi F."/>
        </authorList>
    </citation>
    <scope>NUCLEOTIDE SEQUENCE [LARGE SCALE GENOMIC DNA]</scope>
    <source>
        <strain evidence="1">DMR45628</strain>
    </source>
</reference>
<keyword evidence="2" id="KW-1185">Reference proteome</keyword>
<organism evidence="1 2">
    <name type="scientific">Popillia japonica</name>
    <name type="common">Japanese beetle</name>
    <dbReference type="NCBI Taxonomy" id="7064"/>
    <lineage>
        <taxon>Eukaryota</taxon>
        <taxon>Metazoa</taxon>
        <taxon>Ecdysozoa</taxon>
        <taxon>Arthropoda</taxon>
        <taxon>Hexapoda</taxon>
        <taxon>Insecta</taxon>
        <taxon>Pterygota</taxon>
        <taxon>Neoptera</taxon>
        <taxon>Endopterygota</taxon>
        <taxon>Coleoptera</taxon>
        <taxon>Polyphaga</taxon>
        <taxon>Scarabaeiformia</taxon>
        <taxon>Scarabaeidae</taxon>
        <taxon>Rutelinae</taxon>
        <taxon>Popillia</taxon>
    </lineage>
</organism>
<name>A0AAW1MF99_POPJA</name>
<evidence type="ECO:0000313" key="2">
    <source>
        <dbReference type="Proteomes" id="UP001458880"/>
    </source>
</evidence>
<evidence type="ECO:0000313" key="1">
    <source>
        <dbReference type="EMBL" id="KAK9746346.1"/>
    </source>
</evidence>
<accession>A0AAW1MF99</accession>
<dbReference type="AlphaFoldDB" id="A0AAW1MF99"/>
<evidence type="ECO:0008006" key="3">
    <source>
        <dbReference type="Google" id="ProtNLM"/>
    </source>
</evidence>
<gene>
    <name evidence="1" type="ORF">QE152_g6156</name>
</gene>
<dbReference type="EMBL" id="JASPKY010000040">
    <property type="protein sequence ID" value="KAK9746346.1"/>
    <property type="molecule type" value="Genomic_DNA"/>
</dbReference>
<dbReference type="Proteomes" id="UP001458880">
    <property type="component" value="Unassembled WGS sequence"/>
</dbReference>
<sequence length="128" mass="15568">MEERSLMENGNEGLTKNWRNCSRKIYGGKKLNGEWERRTNKELEELFDEPNIVAVAKGQRIRWLGHMWRMPATRIPKRVWDHKLAGNRRRGRPKRRWREEVQRDLNLIGLRAWKRRAADKTFIKKYEL</sequence>
<comment type="caution">
    <text evidence="1">The sequence shown here is derived from an EMBL/GenBank/DDBJ whole genome shotgun (WGS) entry which is preliminary data.</text>
</comment>
<proteinExistence type="predicted"/>